<dbReference type="InterPro" id="IPR039421">
    <property type="entry name" value="Type_1_exporter"/>
</dbReference>
<dbReference type="SUPFAM" id="SSF52540">
    <property type="entry name" value="P-loop containing nucleoside triphosphate hydrolases"/>
    <property type="match status" value="1"/>
</dbReference>
<evidence type="ECO:0000313" key="13">
    <source>
        <dbReference type="Proteomes" id="UP000029712"/>
    </source>
</evidence>
<keyword evidence="5" id="KW-0653">Protein transport</keyword>
<dbReference type="OrthoDB" id="403954at2"/>
<dbReference type="SUPFAM" id="SSF90123">
    <property type="entry name" value="ABC transporter transmembrane region"/>
    <property type="match status" value="1"/>
</dbReference>
<feature type="transmembrane region" description="Helical" evidence="9">
    <location>
        <begin position="412"/>
        <end position="430"/>
    </location>
</feature>
<comment type="similarity">
    <text evidence="2">Belongs to the ABC transporter superfamily.</text>
</comment>
<keyword evidence="12" id="KW-0067">ATP-binding</keyword>
<evidence type="ECO:0000256" key="1">
    <source>
        <dbReference type="ARBA" id="ARBA00004651"/>
    </source>
</evidence>
<keyword evidence="4" id="KW-0645">Protease</keyword>
<accession>A0A454CA37</accession>
<feature type="transmembrane region" description="Helical" evidence="9">
    <location>
        <begin position="379"/>
        <end position="400"/>
    </location>
</feature>
<dbReference type="PROSITE" id="PS50929">
    <property type="entry name" value="ABC_TM1F"/>
    <property type="match status" value="1"/>
</dbReference>
<evidence type="ECO:0000256" key="5">
    <source>
        <dbReference type="ARBA" id="ARBA00022927"/>
    </source>
</evidence>
<dbReference type="Gene3D" id="3.90.70.10">
    <property type="entry name" value="Cysteine proteinases"/>
    <property type="match status" value="1"/>
</dbReference>
<feature type="transmembrane region" description="Helical" evidence="9">
    <location>
        <begin position="270"/>
        <end position="291"/>
    </location>
</feature>
<dbReference type="GO" id="GO:0034040">
    <property type="term" value="F:ATPase-coupled lipid transmembrane transporter activity"/>
    <property type="evidence" value="ECO:0007669"/>
    <property type="project" value="TreeGrafter"/>
</dbReference>
<dbReference type="Gene3D" id="3.40.50.300">
    <property type="entry name" value="P-loop containing nucleotide triphosphate hydrolases"/>
    <property type="match status" value="1"/>
</dbReference>
<keyword evidence="8" id="KW-0080">Bacteriocin transport</keyword>
<organism evidence="12 13">
    <name type="scientific">Metamycoplasma hominis</name>
    <name type="common">Mycoplasma hominis</name>
    <dbReference type="NCBI Taxonomy" id="2098"/>
    <lineage>
        <taxon>Bacteria</taxon>
        <taxon>Bacillati</taxon>
        <taxon>Mycoplasmatota</taxon>
        <taxon>Mycoplasmoidales</taxon>
        <taxon>Metamycoplasmataceae</taxon>
        <taxon>Metamycoplasma</taxon>
    </lineage>
</organism>
<dbReference type="GO" id="GO:0015031">
    <property type="term" value="P:protein transport"/>
    <property type="evidence" value="ECO:0007669"/>
    <property type="project" value="UniProtKB-KW"/>
</dbReference>
<dbReference type="GO" id="GO:0016887">
    <property type="term" value="F:ATP hydrolysis activity"/>
    <property type="evidence" value="ECO:0007669"/>
    <property type="project" value="InterPro"/>
</dbReference>
<dbReference type="GO" id="GO:0005524">
    <property type="term" value="F:ATP binding"/>
    <property type="evidence" value="ECO:0007669"/>
    <property type="project" value="UniProtKB-KW"/>
</dbReference>
<feature type="transmembrane region" description="Helical" evidence="9">
    <location>
        <begin position="157"/>
        <end position="183"/>
    </location>
</feature>
<dbReference type="InterPro" id="IPR036640">
    <property type="entry name" value="ABC1_TM_sf"/>
</dbReference>
<evidence type="ECO:0000259" key="11">
    <source>
        <dbReference type="PROSITE" id="PS50990"/>
    </source>
</evidence>
<dbReference type="GO" id="GO:0140359">
    <property type="term" value="F:ABC-type transporter activity"/>
    <property type="evidence" value="ECO:0007669"/>
    <property type="project" value="InterPro"/>
</dbReference>
<evidence type="ECO:0000256" key="6">
    <source>
        <dbReference type="ARBA" id="ARBA00022989"/>
    </source>
</evidence>
<evidence type="ECO:0000256" key="7">
    <source>
        <dbReference type="ARBA" id="ARBA00023136"/>
    </source>
</evidence>
<evidence type="ECO:0000256" key="8">
    <source>
        <dbReference type="ARBA" id="ARBA00043264"/>
    </source>
</evidence>
<keyword evidence="6 9" id="KW-1133">Transmembrane helix</keyword>
<dbReference type="PROSITE" id="PS50990">
    <property type="entry name" value="PEPTIDASE_C39"/>
    <property type="match status" value="1"/>
</dbReference>
<keyword evidence="4" id="KW-0788">Thiol protease</keyword>
<dbReference type="GO" id="GO:0005886">
    <property type="term" value="C:plasma membrane"/>
    <property type="evidence" value="ECO:0007669"/>
    <property type="project" value="UniProtKB-SubCell"/>
</dbReference>
<reference evidence="12 13" key="1">
    <citation type="submission" date="2014-08" db="EMBL/GenBank/DDBJ databases">
        <authorList>
            <person name="Kuleshov K."/>
            <person name="Dedkov V."/>
            <person name="Markelov M."/>
            <person name="Pimkina E."/>
        </authorList>
    </citation>
    <scope>NUCLEOTIDE SEQUENCE [LARGE SCALE GENOMIC DNA]</scope>
    <source>
        <strain evidence="13">TOA</strain>
    </source>
</reference>
<dbReference type="AlphaFoldDB" id="A0A454CA37"/>
<dbReference type="GO" id="GO:0008234">
    <property type="term" value="F:cysteine-type peptidase activity"/>
    <property type="evidence" value="ECO:0007669"/>
    <property type="project" value="UniProtKB-KW"/>
</dbReference>
<keyword evidence="12" id="KW-0547">Nucleotide-binding</keyword>
<dbReference type="PANTHER" id="PTHR24221">
    <property type="entry name" value="ATP-BINDING CASSETTE SUB-FAMILY B"/>
    <property type="match status" value="1"/>
</dbReference>
<feature type="transmembrane region" description="Helical" evidence="9">
    <location>
        <begin position="195"/>
        <end position="215"/>
    </location>
</feature>
<proteinExistence type="inferred from homology"/>
<dbReference type="InterPro" id="IPR011527">
    <property type="entry name" value="ABC1_TM_dom"/>
</dbReference>
<dbReference type="Pfam" id="PF03412">
    <property type="entry name" value="Peptidase_C39"/>
    <property type="match status" value="1"/>
</dbReference>
<feature type="transmembrane region" description="Helical" evidence="9">
    <location>
        <begin position="297"/>
        <end position="316"/>
    </location>
</feature>
<feature type="domain" description="ABC transmembrane type-1" evidence="10">
    <location>
        <begin position="159"/>
        <end position="432"/>
    </location>
</feature>
<keyword evidence="5" id="KW-0813">Transport</keyword>
<evidence type="ECO:0000256" key="9">
    <source>
        <dbReference type="SAM" id="Phobius"/>
    </source>
</evidence>
<sequence>MWINKQDSVKDCAIYTLQAMICHYFKYKADINFLKKNTIYDEEGVSLYSFKKISDFVGFDTNIYKVDFLSFISNLNDVSFPFVTILKNDNFLHYTIVKRIDKAFVYLCDSEFLNYRLEINEFKNKFINVVVILSKKFKTPNCTKINYNLYLTQNTKLTLISIFLAILFNALILSSSFYIKYVLSVLWLENANNRLLSILIIFSWIAILKAITWLFKKIIINKLTFYYEKKLYLLVKEKLKFASQKDLQKINQNDFMARILSISTIAEYKAGLFLFLFENIIIFISSTLLLGLFNYRILLICLLGISITFAISLFSLKYQSKKATELINLKIKSIKMFNNYFLNYEYRTNDLNNSNSKLFQSLFNTQYNLGIFNETKDSFITFIWDFIQLTIVFTGAWLFIKNKDNFTNITLYGSISIFLNSPIVNLVFLISNSSINKQGIIRIKYLLEITQNKDGNISFKPRKQNKINILNASINIGSKNVIKNLNLTIKNNLEISGKNGVGKSLILNAIFKVYWLNQGHIFVNNINLKHISQKSWLDTCFLNKNNEYFCYENLMDCICKKDNIKETIFLKNFKKYNLNNLFLDMNLPLNKYIENGGNNLSSGQKEFIIIMRLFCQKYYFILLDEAFENITNEIFLKLKFLILNYQDRAIFIEISHNKKIVANKRKIFALKK</sequence>
<evidence type="ECO:0000256" key="3">
    <source>
        <dbReference type="ARBA" id="ARBA00022692"/>
    </source>
</evidence>
<dbReference type="NCBIfam" id="NF045998">
    <property type="entry name" value="cleave_ABC_plasm"/>
    <property type="match status" value="1"/>
</dbReference>
<keyword evidence="7 9" id="KW-0472">Membrane</keyword>
<dbReference type="Pfam" id="PF00005">
    <property type="entry name" value="ABC_tran"/>
    <property type="match status" value="1"/>
</dbReference>
<gene>
    <name evidence="12" type="ORF">KN71_002745</name>
</gene>
<name>A0A454CA37_METHO</name>
<protein>
    <submittedName>
        <fullName evidence="12">ATP-binding cassette domain-containing protein</fullName>
    </submittedName>
</protein>
<dbReference type="GO" id="GO:0006508">
    <property type="term" value="P:proteolysis"/>
    <property type="evidence" value="ECO:0007669"/>
    <property type="project" value="InterPro"/>
</dbReference>
<dbReference type="EMBL" id="CP033021">
    <property type="protein sequence ID" value="AYN65587.1"/>
    <property type="molecule type" value="Genomic_DNA"/>
</dbReference>
<reference evidence="12 13" key="2">
    <citation type="submission" date="2018-10" db="EMBL/GenBank/DDBJ databases">
        <title>Detection and isolation of Mycoplasma hominis as a predominant microorganism from pelvic cavity of patient with salpingitis and tubo-ovarian abscess.</title>
        <authorList>
            <person name="Guschin A.E."/>
            <person name="Khayrullina G.A."/>
            <person name="Rakovskaya I.V."/>
            <person name="Shelenkov A.A."/>
            <person name="Shagin D.A."/>
        </authorList>
    </citation>
    <scope>NUCLEOTIDE SEQUENCE [LARGE SCALE GENOMIC DNA]</scope>
    <source>
        <strain evidence="13">TOA</strain>
    </source>
</reference>
<keyword evidence="4" id="KW-0378">Hydrolase</keyword>
<dbReference type="Proteomes" id="UP000029712">
    <property type="component" value="Chromosome"/>
</dbReference>
<keyword evidence="3 9" id="KW-0812">Transmembrane</keyword>
<evidence type="ECO:0000256" key="2">
    <source>
        <dbReference type="ARBA" id="ARBA00005417"/>
    </source>
</evidence>
<evidence type="ECO:0000313" key="12">
    <source>
        <dbReference type="EMBL" id="AYN65587.1"/>
    </source>
</evidence>
<feature type="domain" description="Peptidase C39" evidence="11">
    <location>
        <begin position="6"/>
        <end position="133"/>
    </location>
</feature>
<dbReference type="PANTHER" id="PTHR24221:SF654">
    <property type="entry name" value="ATP-BINDING CASSETTE SUB-FAMILY B MEMBER 6"/>
    <property type="match status" value="1"/>
</dbReference>
<dbReference type="InterPro" id="IPR005074">
    <property type="entry name" value="Peptidase_C39"/>
</dbReference>
<dbReference type="RefSeq" id="WP_036438723.1">
    <property type="nucleotide sequence ID" value="NZ_CP033021.1"/>
</dbReference>
<comment type="subcellular location">
    <subcellularLocation>
        <location evidence="1">Cell membrane</location>
        <topology evidence="1">Multi-pass membrane protein</topology>
    </subcellularLocation>
</comment>
<dbReference type="Gene3D" id="1.20.1560.10">
    <property type="entry name" value="ABC transporter type 1, transmembrane domain"/>
    <property type="match status" value="1"/>
</dbReference>
<dbReference type="InterPro" id="IPR003439">
    <property type="entry name" value="ABC_transporter-like_ATP-bd"/>
</dbReference>
<evidence type="ECO:0000256" key="4">
    <source>
        <dbReference type="ARBA" id="ARBA00022807"/>
    </source>
</evidence>
<dbReference type="InterPro" id="IPR027417">
    <property type="entry name" value="P-loop_NTPase"/>
</dbReference>
<evidence type="ECO:0000259" key="10">
    <source>
        <dbReference type="PROSITE" id="PS50929"/>
    </source>
</evidence>
<dbReference type="GO" id="GO:0043213">
    <property type="term" value="P:bacteriocin transport"/>
    <property type="evidence" value="ECO:0007669"/>
    <property type="project" value="UniProtKB-KW"/>
</dbReference>